<dbReference type="PANTHER" id="PTHR30483">
    <property type="entry name" value="LEUCINE-SPECIFIC-BINDING PROTEIN"/>
    <property type="match status" value="1"/>
</dbReference>
<evidence type="ECO:0000313" key="8">
    <source>
        <dbReference type="Proteomes" id="UP000266483"/>
    </source>
</evidence>
<evidence type="ECO:0000313" key="6">
    <source>
        <dbReference type="EMBL" id="RIY40389.1"/>
    </source>
</evidence>
<keyword evidence="2 3" id="KW-0732">Signal</keyword>
<dbReference type="CDD" id="cd20013">
    <property type="entry name" value="PBP1_RPA0985_benzoate-like"/>
    <property type="match status" value="1"/>
</dbReference>
<evidence type="ECO:0000313" key="7">
    <source>
        <dbReference type="Proteomes" id="UP000266206"/>
    </source>
</evidence>
<keyword evidence="8" id="KW-1185">Reference proteome</keyword>
<dbReference type="SUPFAM" id="SSF53822">
    <property type="entry name" value="Periplasmic binding protein-like I"/>
    <property type="match status" value="1"/>
</dbReference>
<feature type="chain" id="PRO_5017400404" evidence="3">
    <location>
        <begin position="23"/>
        <end position="390"/>
    </location>
</feature>
<organism evidence="6 7">
    <name type="scientific">Neopusillimonas maritima</name>
    <dbReference type="NCBI Taxonomy" id="2026239"/>
    <lineage>
        <taxon>Bacteria</taxon>
        <taxon>Pseudomonadati</taxon>
        <taxon>Pseudomonadota</taxon>
        <taxon>Betaproteobacteria</taxon>
        <taxon>Burkholderiales</taxon>
        <taxon>Alcaligenaceae</taxon>
        <taxon>Neopusillimonas</taxon>
    </lineage>
</organism>
<evidence type="ECO:0000256" key="1">
    <source>
        <dbReference type="ARBA" id="ARBA00010062"/>
    </source>
</evidence>
<sequence length="390" mass="42022">MRKFAKIALAAACFATAAVAHAAEPFKIGFIIPMTGPFASTGKQAVAGAKLYMQQHGDEVAGRKVELIIKDDGGVQPETTKRIAQELVVQDKVNVLAGFGLTPLAFAAAPIATQAKVPMVVTAAGTSSIVQKSPYIVRTSMTLPQTTAPIAAWARDNKDVKIDTAVTLVADYGPGHDAEKVFVKTFTEKGGKVLESIRSPMANPDFSAFLQRVRDLKPDALFVFVPSGQGTAVLKQFKERNLAAEGINLIGTGDMVEDDLMPSMGDEVLGIITSHHYSAAHDSETNKEFVKAFAEANDGMRASFMGVGAYDGMHLIYEALKKAGPDATGDELLAAMKGMEWESPRGPIRIDPETRDIVQNIYIREAKKLDNGERYNVEFDVVEMFKDPGV</sequence>
<evidence type="ECO:0000256" key="3">
    <source>
        <dbReference type="SAM" id="SignalP"/>
    </source>
</evidence>
<dbReference type="InterPro" id="IPR028082">
    <property type="entry name" value="Peripla_BP_I"/>
</dbReference>
<dbReference type="InterPro" id="IPR028081">
    <property type="entry name" value="Leu-bd"/>
</dbReference>
<evidence type="ECO:0000313" key="5">
    <source>
        <dbReference type="EMBL" id="RII81891.1"/>
    </source>
</evidence>
<comment type="similarity">
    <text evidence="1">Belongs to the leucine-binding protein family.</text>
</comment>
<proteinExistence type="inferred from homology"/>
<dbReference type="Pfam" id="PF13458">
    <property type="entry name" value="Peripla_BP_6"/>
    <property type="match status" value="1"/>
</dbReference>
<accession>A0A3A1YT10</accession>
<feature type="signal peptide" evidence="3">
    <location>
        <begin position="1"/>
        <end position="22"/>
    </location>
</feature>
<evidence type="ECO:0000256" key="2">
    <source>
        <dbReference type="ARBA" id="ARBA00022729"/>
    </source>
</evidence>
<dbReference type="RefSeq" id="WP_119442936.1">
    <property type="nucleotide sequence ID" value="NZ_CP170494.1"/>
</dbReference>
<dbReference type="Gene3D" id="3.40.50.2300">
    <property type="match status" value="2"/>
</dbReference>
<name>A0A3A1YT10_9BURK</name>
<dbReference type="PANTHER" id="PTHR30483:SF6">
    <property type="entry name" value="PERIPLASMIC BINDING PROTEIN OF ABC TRANSPORTER FOR NATURAL AMINO ACIDS"/>
    <property type="match status" value="1"/>
</dbReference>
<dbReference type="EMBL" id="NQOU01000007">
    <property type="protein sequence ID" value="RII81891.1"/>
    <property type="molecule type" value="Genomic_DNA"/>
</dbReference>
<dbReference type="InterPro" id="IPR051010">
    <property type="entry name" value="BCAA_transport"/>
</dbReference>
<reference evidence="7 8" key="1">
    <citation type="submission" date="2017-08" db="EMBL/GenBank/DDBJ databases">
        <title>Pusillimonas indicus sp. nov., a member of the family Alcaligenaceae isolated from surface seawater.</title>
        <authorList>
            <person name="Li J."/>
        </authorList>
    </citation>
    <scope>NUCLEOTIDE SEQUENCE [LARGE SCALE GENOMIC DNA]</scope>
    <source>
        <strain evidence="5 8">17-4A</strain>
        <strain evidence="6 7">L52-1-41</strain>
    </source>
</reference>
<dbReference type="Proteomes" id="UP000266206">
    <property type="component" value="Unassembled WGS sequence"/>
</dbReference>
<protein>
    <submittedName>
        <fullName evidence="6">ABC transporter substrate-binding protein</fullName>
    </submittedName>
</protein>
<dbReference type="AlphaFoldDB" id="A0A3A1YT10"/>
<comment type="caution">
    <text evidence="6">The sequence shown here is derived from an EMBL/GenBank/DDBJ whole genome shotgun (WGS) entry which is preliminary data.</text>
</comment>
<dbReference type="OrthoDB" id="8766630at2"/>
<dbReference type="Proteomes" id="UP000266483">
    <property type="component" value="Unassembled WGS sequence"/>
</dbReference>
<gene>
    <name evidence="5" type="ORF">CJO09_14105</name>
    <name evidence="6" type="ORF">CJP73_11025</name>
</gene>
<dbReference type="EMBL" id="NQYH01000009">
    <property type="protein sequence ID" value="RIY40389.1"/>
    <property type="molecule type" value="Genomic_DNA"/>
</dbReference>
<evidence type="ECO:0000259" key="4">
    <source>
        <dbReference type="Pfam" id="PF13458"/>
    </source>
</evidence>
<feature type="domain" description="Leucine-binding protein" evidence="4">
    <location>
        <begin position="25"/>
        <end position="367"/>
    </location>
</feature>